<gene>
    <name evidence="3" type="ORF">BKA67DRAFT_6256</name>
</gene>
<protein>
    <recommendedName>
        <fullName evidence="5">Secreted protein</fullName>
    </recommendedName>
</protein>
<proteinExistence type="predicted"/>
<keyword evidence="2" id="KW-0732">Signal</keyword>
<feature type="compositionally biased region" description="Polar residues" evidence="1">
    <location>
        <begin position="40"/>
        <end position="51"/>
    </location>
</feature>
<name>A0A9P8UW25_9PEZI</name>
<evidence type="ECO:0008006" key="5">
    <source>
        <dbReference type="Google" id="ProtNLM"/>
    </source>
</evidence>
<reference evidence="3" key="1">
    <citation type="journal article" date="2021" name="Nat. Commun.">
        <title>Genetic determinants of endophytism in the Arabidopsis root mycobiome.</title>
        <authorList>
            <person name="Mesny F."/>
            <person name="Miyauchi S."/>
            <person name="Thiergart T."/>
            <person name="Pickel B."/>
            <person name="Atanasova L."/>
            <person name="Karlsson M."/>
            <person name="Huettel B."/>
            <person name="Barry K.W."/>
            <person name="Haridas S."/>
            <person name="Chen C."/>
            <person name="Bauer D."/>
            <person name="Andreopoulos W."/>
            <person name="Pangilinan J."/>
            <person name="LaButti K."/>
            <person name="Riley R."/>
            <person name="Lipzen A."/>
            <person name="Clum A."/>
            <person name="Drula E."/>
            <person name="Henrissat B."/>
            <person name="Kohler A."/>
            <person name="Grigoriev I.V."/>
            <person name="Martin F.M."/>
            <person name="Hacquard S."/>
        </authorList>
    </citation>
    <scope>NUCLEOTIDE SEQUENCE</scope>
    <source>
        <strain evidence="3">MPI-SDFR-AT-0073</strain>
    </source>
</reference>
<evidence type="ECO:0000313" key="4">
    <source>
        <dbReference type="Proteomes" id="UP000758603"/>
    </source>
</evidence>
<evidence type="ECO:0000313" key="3">
    <source>
        <dbReference type="EMBL" id="KAH6659106.1"/>
    </source>
</evidence>
<comment type="caution">
    <text evidence="3">The sequence shown here is derived from an EMBL/GenBank/DDBJ whole genome shotgun (WGS) entry which is preliminary data.</text>
</comment>
<evidence type="ECO:0000256" key="1">
    <source>
        <dbReference type="SAM" id="MobiDB-lite"/>
    </source>
</evidence>
<accession>A0A9P8UW25</accession>
<feature type="region of interest" description="Disordered" evidence="1">
    <location>
        <begin position="40"/>
        <end position="73"/>
    </location>
</feature>
<keyword evidence="4" id="KW-1185">Reference proteome</keyword>
<sequence length="73" mass="8514">MNLLPMLLIFLLFSLPKHRVYNRKSHTAFPLLPCQGKTWQPQRRLPSTNHTGWREGLAPPRRQEGQITLNTIP</sequence>
<feature type="chain" id="PRO_5040503517" description="Secreted protein" evidence="2">
    <location>
        <begin position="23"/>
        <end position="73"/>
    </location>
</feature>
<evidence type="ECO:0000256" key="2">
    <source>
        <dbReference type="SAM" id="SignalP"/>
    </source>
</evidence>
<feature type="signal peptide" evidence="2">
    <location>
        <begin position="1"/>
        <end position="22"/>
    </location>
</feature>
<dbReference type="AlphaFoldDB" id="A0A9P8UW25"/>
<dbReference type="Proteomes" id="UP000758603">
    <property type="component" value="Unassembled WGS sequence"/>
</dbReference>
<organism evidence="3 4">
    <name type="scientific">Truncatella angustata</name>
    <dbReference type="NCBI Taxonomy" id="152316"/>
    <lineage>
        <taxon>Eukaryota</taxon>
        <taxon>Fungi</taxon>
        <taxon>Dikarya</taxon>
        <taxon>Ascomycota</taxon>
        <taxon>Pezizomycotina</taxon>
        <taxon>Sordariomycetes</taxon>
        <taxon>Xylariomycetidae</taxon>
        <taxon>Amphisphaeriales</taxon>
        <taxon>Sporocadaceae</taxon>
        <taxon>Truncatella</taxon>
    </lineage>
</organism>
<dbReference type="RefSeq" id="XP_045963237.1">
    <property type="nucleotide sequence ID" value="XM_046105536.1"/>
</dbReference>
<dbReference type="EMBL" id="JAGPXC010000001">
    <property type="protein sequence ID" value="KAH6659106.1"/>
    <property type="molecule type" value="Genomic_DNA"/>
</dbReference>
<dbReference type="GeneID" id="70134427"/>